<dbReference type="PANTHER" id="PTHR32552:SF81">
    <property type="entry name" value="TONB-DEPENDENT OUTER MEMBRANE RECEPTOR"/>
    <property type="match status" value="1"/>
</dbReference>
<keyword evidence="2" id="KW-0813">Transport</keyword>
<keyword evidence="12" id="KW-1185">Reference proteome</keyword>
<keyword evidence="8" id="KW-0798">TonB box</keyword>
<evidence type="ECO:0000256" key="7">
    <source>
        <dbReference type="ARBA" id="ARBA00023065"/>
    </source>
</evidence>
<keyword evidence="4" id="KW-0410">Iron transport</keyword>
<sequence length="808" mass="92253">MRRFFFFLKENYYYSSFFLTLEFVFLIQHSFLSPIESKAEPLNSYPVSSLPEVTVEASKAESILQTNQSITSVYGTPFNIMDTPRTVTPINKTLMQSAGIGSQGWPDPLSITMISPAAQFDASELYEMSSPIIRGKPGLTFINGIEQNVNNDGFFNPPWNFNMVESFDLVEGPPGAVFGATQPSNGYINYITKQPYFDKFRGNVWNTTGMYENYMWGADIGGPIQEGKLAYRASYMGIDNRLYYQYVRNEQQNFYFALGYRPTENYQIDFYSDFGIADYTPIELLLNRPTQSLINNGLYLTGFLPPSQVIAGTEHNPPANTYLNSEFPISRRATVKYPADIGQATVAMSQVIQRVHVSDNLDIVNNSFFWYQDQTAIRFETYEANVFKGDYEIDNRTEIRANFNSDFHHSTNTFLLKHFIDSGFEFRFQRTLDYQSEVYLGNSWDAITENPQLFNFLLSNNFANFGLYPIPGAPAGGFFIPLNDETNQTKFFRLSPFYQHQMDLNEKIILFIGARMDSYFIHSQTPPGTPTFLFQSLNTTQLNPLVNAAITYRPTQRISLYFNYNWQYTTNASGGGGYSPIFPATAFHLLNQLIEGGVKFNLLHDRLYLSMSGFSEDTFLGNIEFPSTPASFQGLEANLTYQPNRHFWIRMGYLLEQGVEDWSGFPEGPEMAQTYSTNFARLYGLPLNNNGTFSPGKYALIGWPDQVYSGMITYKFDSGFGLTVGALVLSDQYLGYDYRTRIPLQFILNSSFFYSSPKWESRLNVFNFTNQKYWLPAGVGMSPTRELDYTSIVPGLPFWIQGTISYKF</sequence>
<dbReference type="Proteomes" id="UP001161497">
    <property type="component" value="Chromosome"/>
</dbReference>
<comment type="subcellular location">
    <subcellularLocation>
        <location evidence="1">Cell outer membrane</location>
        <topology evidence="1">Multi-pass membrane protein</topology>
    </subcellularLocation>
</comment>
<evidence type="ECO:0000313" key="11">
    <source>
        <dbReference type="EMBL" id="CAI9085931.1"/>
    </source>
</evidence>
<dbReference type="Gene3D" id="2.40.170.20">
    <property type="entry name" value="TonB-dependent receptor, beta-barrel domain"/>
    <property type="match status" value="1"/>
</dbReference>
<keyword evidence="9" id="KW-0472">Membrane</keyword>
<evidence type="ECO:0000256" key="5">
    <source>
        <dbReference type="ARBA" id="ARBA00022692"/>
    </source>
</evidence>
<keyword evidence="11" id="KW-0675">Receptor</keyword>
<evidence type="ECO:0000256" key="1">
    <source>
        <dbReference type="ARBA" id="ARBA00004571"/>
    </source>
</evidence>
<dbReference type="EMBL" id="OX458932">
    <property type="protein sequence ID" value="CAI9085931.1"/>
    <property type="molecule type" value="Genomic_DNA"/>
</dbReference>
<dbReference type="InterPro" id="IPR039426">
    <property type="entry name" value="TonB-dep_rcpt-like"/>
</dbReference>
<keyword evidence="3" id="KW-1134">Transmembrane beta strand</keyword>
<organism evidence="11 12">
    <name type="scientific">Candidatus Methylacidiphilum fumarolicum</name>
    <dbReference type="NCBI Taxonomy" id="591154"/>
    <lineage>
        <taxon>Bacteria</taxon>
        <taxon>Pseudomonadati</taxon>
        <taxon>Verrucomicrobiota</taxon>
        <taxon>Methylacidiphilae</taxon>
        <taxon>Methylacidiphilales</taxon>
        <taxon>Methylacidiphilaceae</taxon>
        <taxon>Methylacidiphilum (ex Ratnadevi et al. 2023)</taxon>
    </lineage>
</organism>
<reference evidence="11" key="1">
    <citation type="submission" date="2023-03" db="EMBL/GenBank/DDBJ databases">
        <authorList>
            <person name="Cremers G."/>
            <person name="Picone N."/>
        </authorList>
    </citation>
    <scope>NUCLEOTIDE SEQUENCE</scope>
    <source>
        <strain evidence="11">Sample_alias</strain>
    </source>
</reference>
<proteinExistence type="predicted"/>
<dbReference type="InterPro" id="IPR037066">
    <property type="entry name" value="Plug_dom_sf"/>
</dbReference>
<keyword evidence="7" id="KW-0406">Ion transport</keyword>
<dbReference type="Gene3D" id="2.170.130.10">
    <property type="entry name" value="TonB-dependent receptor, plug domain"/>
    <property type="match status" value="1"/>
</dbReference>
<evidence type="ECO:0000256" key="10">
    <source>
        <dbReference type="ARBA" id="ARBA00023237"/>
    </source>
</evidence>
<evidence type="ECO:0000313" key="12">
    <source>
        <dbReference type="Proteomes" id="UP001161497"/>
    </source>
</evidence>
<dbReference type="RefSeq" id="WP_009061463.1">
    <property type="nucleotide sequence ID" value="NZ_JAHXRZ010000006.1"/>
</dbReference>
<evidence type="ECO:0000256" key="3">
    <source>
        <dbReference type="ARBA" id="ARBA00022452"/>
    </source>
</evidence>
<evidence type="ECO:0000256" key="8">
    <source>
        <dbReference type="ARBA" id="ARBA00023077"/>
    </source>
</evidence>
<name>A0ABN8XF86_9BACT</name>
<keyword evidence="10" id="KW-0998">Cell outer membrane</keyword>
<dbReference type="InterPro" id="IPR036942">
    <property type="entry name" value="Beta-barrel_TonB_sf"/>
</dbReference>
<keyword evidence="6" id="KW-0408">Iron</keyword>
<accession>A0ABN8XF86</accession>
<keyword evidence="5" id="KW-0812">Transmembrane</keyword>
<evidence type="ECO:0000256" key="6">
    <source>
        <dbReference type="ARBA" id="ARBA00023004"/>
    </source>
</evidence>
<dbReference type="SUPFAM" id="SSF56935">
    <property type="entry name" value="Porins"/>
    <property type="match status" value="1"/>
</dbReference>
<protein>
    <submittedName>
        <fullName evidence="11">Outer membrane receptor protein, mostly Fe transport (Modular protein)</fullName>
    </submittedName>
</protein>
<gene>
    <name evidence="11" type="ORF">MFUM_1596</name>
</gene>
<dbReference type="PANTHER" id="PTHR32552">
    <property type="entry name" value="FERRICHROME IRON RECEPTOR-RELATED"/>
    <property type="match status" value="1"/>
</dbReference>
<evidence type="ECO:0000256" key="9">
    <source>
        <dbReference type="ARBA" id="ARBA00023136"/>
    </source>
</evidence>
<evidence type="ECO:0000256" key="4">
    <source>
        <dbReference type="ARBA" id="ARBA00022496"/>
    </source>
</evidence>
<evidence type="ECO:0000256" key="2">
    <source>
        <dbReference type="ARBA" id="ARBA00022448"/>
    </source>
</evidence>